<dbReference type="Pfam" id="PF13476">
    <property type="entry name" value="AAA_23"/>
    <property type="match status" value="1"/>
</dbReference>
<name>A0ABX1RKI2_9PSEU</name>
<sequence length="1111" mass="116264">MRPVLLEMAGFASFREPTTVDFTGAEYFALVGPTGSGKSTVIDAMTFALYGSVPRWDNSRTVGLALAPSVGRGTVRLVFDVAGGRYVAARELRRAATGGVSVRSARLERLRDGSGLGRPGEDTEPLADGAGPVTKAVEELLGLPFGDFCTCVVLPQGDFAEFLHTEPRKRQEKLVRILGLGVYDVIAREANSEAAAQRQRSEVLAEQLTAYADATPEAEEAAAALVVELEALSARVGAAVPELAGAEAALHTAEGLVTRLHAEREQLGALTLPHGLAELDTRQRAAAGEQAAAEARAATAESADTAARERLAAAPARGPLEQVRRQHAELRGLSGELPGARERHEKASAAYATAASDAADARTGLEHARTRRDGAVSALTSAQDAVRRLTAERDALRSVAVPTGLDALERRRAGAAAALDRADAVLAEAETADAQARSVLAAAPDRAPLEQARRDRRELHDAEEERRSAGERAAGAEREIVAAVALVADTRHRLVHAQEQHALAQRADLAAALRPALVAGEACPVCTQVVATLPAPLPADTDPDGPRRAVAAAERAHDEARRREVAAEAARERVAAEVERLDATIARLRSAVQGVLPAAGAAQVPTAAEIDAALADLDRLAAAAEEADVAVRGARRRRAEAAAAVEDLRAEVTAAAAALRAARDPLVPLGAPAVDGGDVLGGWTTLVEWAGAATASRHAELGSVQEEAASAERLRAAAEEAWAAAERAAAERRRDETAAARAEQDARGAVEAIERSVTQLEAALAGAPSDSAAAAELERLDALDLAVREADAELRAARAAWRSAERAAADVGREVAAAWDALRHARDPLVPLGAPAVGGDELLAGWQTLVSWARREAAARTDRLAEAERAAQTARGARDAVERRIADDLLAHHVSAAPPLGTTALAAVAGVIARSRSAQERVAERRAAAERIRTDREEAESAQQVAKLLGNLLRSDGFPRWLVASALDALVADASRSLAELSGGQFELTHEGGEFLVIDHADADARRPVKTLSGGETFQASLALALALSAQMSGLAAQGAARLESIFLDEGFGTLDEANLEVVASTLENLATRGDRMVGVVTHVAALAERVPVRFAVSRDQRTSSVTREGL</sequence>
<accession>A0ABX1RKI2</accession>
<evidence type="ECO:0000256" key="1">
    <source>
        <dbReference type="ARBA" id="ARBA00006930"/>
    </source>
</evidence>
<dbReference type="Proteomes" id="UP001296706">
    <property type="component" value="Unassembled WGS sequence"/>
</dbReference>
<evidence type="ECO:0000256" key="2">
    <source>
        <dbReference type="ARBA" id="ARBA00011322"/>
    </source>
</evidence>
<feature type="region of interest" description="Disordered" evidence="5">
    <location>
        <begin position="283"/>
        <end position="308"/>
    </location>
</feature>
<evidence type="ECO:0000313" key="8">
    <source>
        <dbReference type="Proteomes" id="UP001296706"/>
    </source>
</evidence>
<dbReference type="PANTHER" id="PTHR32114">
    <property type="entry name" value="ABC TRANSPORTER ABCH.3"/>
    <property type="match status" value="1"/>
</dbReference>
<dbReference type="Pfam" id="PF13558">
    <property type="entry name" value="SbcC_Walker_B"/>
    <property type="match status" value="1"/>
</dbReference>
<dbReference type="InterPro" id="IPR038729">
    <property type="entry name" value="Rad50/SbcC_AAA"/>
</dbReference>
<comment type="caution">
    <text evidence="7">The sequence shown here is derived from an EMBL/GenBank/DDBJ whole genome shotgun (WGS) entry which is preliminary data.</text>
</comment>
<dbReference type="Gene3D" id="3.40.50.300">
    <property type="entry name" value="P-loop containing nucleotide triphosphate hydrolases"/>
    <property type="match status" value="2"/>
</dbReference>
<evidence type="ECO:0000256" key="3">
    <source>
        <dbReference type="ARBA" id="ARBA00013368"/>
    </source>
</evidence>
<comment type="similarity">
    <text evidence="1">Belongs to the SMC family. SbcC subfamily.</text>
</comment>
<keyword evidence="4" id="KW-0175">Coiled coil</keyword>
<dbReference type="PANTHER" id="PTHR32114:SF2">
    <property type="entry name" value="ABC TRANSPORTER ABCH.3"/>
    <property type="match status" value="1"/>
</dbReference>
<keyword evidence="8" id="KW-1185">Reference proteome</keyword>
<protein>
    <recommendedName>
        <fullName evidence="3">Nuclease SbcCD subunit C</fullName>
    </recommendedName>
</protein>
<feature type="domain" description="Rad50/SbcC-type AAA" evidence="6">
    <location>
        <begin position="6"/>
        <end position="178"/>
    </location>
</feature>
<evidence type="ECO:0000256" key="5">
    <source>
        <dbReference type="SAM" id="MobiDB-lite"/>
    </source>
</evidence>
<dbReference type="SUPFAM" id="SSF52540">
    <property type="entry name" value="P-loop containing nucleoside triphosphate hydrolases"/>
    <property type="match status" value="1"/>
</dbReference>
<feature type="coiled-coil region" evidence="4">
    <location>
        <begin position="701"/>
        <end position="745"/>
    </location>
</feature>
<feature type="coiled-coil region" evidence="4">
    <location>
        <begin position="550"/>
        <end position="651"/>
    </location>
</feature>
<dbReference type="RefSeq" id="WP_169398203.1">
    <property type="nucleotide sequence ID" value="NZ_JAAXKY010000090.1"/>
</dbReference>
<proteinExistence type="inferred from homology"/>
<reference evidence="7 8" key="1">
    <citation type="submission" date="2020-04" db="EMBL/GenBank/DDBJ databases">
        <authorList>
            <person name="Klaysubun C."/>
            <person name="Duangmal K."/>
            <person name="Lipun K."/>
        </authorList>
    </citation>
    <scope>NUCLEOTIDE SEQUENCE [LARGE SCALE GENOMIC DNA]</scope>
    <source>
        <strain evidence="7 8">JCM 11839</strain>
    </source>
</reference>
<evidence type="ECO:0000313" key="7">
    <source>
        <dbReference type="EMBL" id="NMH80144.1"/>
    </source>
</evidence>
<organism evidence="7 8">
    <name type="scientific">Pseudonocardia xinjiangensis</name>
    <dbReference type="NCBI Taxonomy" id="75289"/>
    <lineage>
        <taxon>Bacteria</taxon>
        <taxon>Bacillati</taxon>
        <taxon>Actinomycetota</taxon>
        <taxon>Actinomycetes</taxon>
        <taxon>Pseudonocardiales</taxon>
        <taxon>Pseudonocardiaceae</taxon>
        <taxon>Pseudonocardia</taxon>
    </lineage>
</organism>
<feature type="region of interest" description="Disordered" evidence="5">
    <location>
        <begin position="111"/>
        <end position="130"/>
    </location>
</feature>
<feature type="compositionally biased region" description="Low complexity" evidence="5">
    <location>
        <begin position="284"/>
        <end position="305"/>
    </location>
</feature>
<feature type="compositionally biased region" description="Basic and acidic residues" evidence="5">
    <location>
        <begin position="447"/>
        <end position="474"/>
    </location>
</feature>
<evidence type="ECO:0000259" key="6">
    <source>
        <dbReference type="Pfam" id="PF13476"/>
    </source>
</evidence>
<evidence type="ECO:0000256" key="4">
    <source>
        <dbReference type="SAM" id="Coils"/>
    </source>
</evidence>
<comment type="subunit">
    <text evidence="2">Heterodimer of SbcC and SbcD.</text>
</comment>
<feature type="region of interest" description="Disordered" evidence="5">
    <location>
        <begin position="440"/>
        <end position="474"/>
    </location>
</feature>
<dbReference type="InterPro" id="IPR027417">
    <property type="entry name" value="P-loop_NTPase"/>
</dbReference>
<dbReference type="EMBL" id="JAAXKY010000090">
    <property type="protein sequence ID" value="NMH80144.1"/>
    <property type="molecule type" value="Genomic_DNA"/>
</dbReference>
<gene>
    <name evidence="7" type="ORF">HF577_24025</name>
</gene>